<dbReference type="InterPro" id="IPR038404">
    <property type="entry name" value="TRAP_DctP_sf"/>
</dbReference>
<dbReference type="EMBL" id="WHVL01000001">
    <property type="protein sequence ID" value="MCB8888294.1"/>
    <property type="molecule type" value="Genomic_DNA"/>
</dbReference>
<dbReference type="Gene3D" id="3.40.190.170">
    <property type="entry name" value="Bacterial extracellular solute-binding protein, family 7"/>
    <property type="match status" value="1"/>
</dbReference>
<comment type="subcellular location">
    <subcellularLocation>
        <location evidence="1">Cell envelope</location>
    </subcellularLocation>
</comment>
<keyword evidence="4 5" id="KW-0732">Signal</keyword>
<reference evidence="6 7" key="1">
    <citation type="journal article" date="2021" name="Sci. Rep.">
        <title>Genome analysis of a halophilic bacterium Halomonas malpeensis YU-PRIM-29(T) reveals its exopolysaccharide and pigment producing capabilities.</title>
        <authorList>
            <person name="Athmika"/>
            <person name="Ghate S.D."/>
            <person name="Arun A.B."/>
            <person name="Rao S.S."/>
            <person name="Kumar S.T.A."/>
            <person name="Kandiyil M.K."/>
            <person name="Saptami K."/>
            <person name="Rekha P.D."/>
        </authorList>
    </citation>
    <scope>NUCLEOTIDE SEQUENCE [LARGE SCALE GENOMIC DNA]</scope>
    <source>
        <strain evidence="7">prim 29</strain>
    </source>
</reference>
<sequence length="323" mass="36028">MKKSIAVAMAVFTTTCSTASLADTLVLRAGHSANLSEPYQKGLEKFAEVVERETNGDVTVQIFPNNQLGNEREMIEGVLLGTLDIAVPTNGVLTNFVSELSIFDLPFLFDDRAHMYRVLDGEVGERLASTMQDNGFRLLGFYEAGIRHIVTQEPVNSIEDLDRQSIRTMQIPAHVAAFNEFGANATPLAYSELYAALEAGVVDGAEAAYTNYQAQRFYEVAPYLAEVSWTTLVADLIMSEQRFQSLPENVQQALVVAGQESADYERQVYAEMDTRIREELLDAGVEFTQPDLAPFRERAQAVYSQYVDTDQKKTLLDMIQQQH</sequence>
<feature type="signal peptide" evidence="5">
    <location>
        <begin position="1"/>
        <end position="22"/>
    </location>
</feature>
<evidence type="ECO:0000256" key="4">
    <source>
        <dbReference type="ARBA" id="ARBA00022729"/>
    </source>
</evidence>
<evidence type="ECO:0000256" key="2">
    <source>
        <dbReference type="ARBA" id="ARBA00009023"/>
    </source>
</evidence>
<gene>
    <name evidence="6" type="ORF">GEV37_04020</name>
</gene>
<evidence type="ECO:0000256" key="1">
    <source>
        <dbReference type="ARBA" id="ARBA00004196"/>
    </source>
</evidence>
<proteinExistence type="inferred from homology"/>
<dbReference type="InterPro" id="IPR004682">
    <property type="entry name" value="TRAP_DctP"/>
</dbReference>
<dbReference type="PANTHER" id="PTHR33376:SF4">
    <property type="entry name" value="SIALIC ACID-BINDING PERIPLASMIC PROTEIN SIAP"/>
    <property type="match status" value="1"/>
</dbReference>
<dbReference type="RefSeq" id="WP_227388907.1">
    <property type="nucleotide sequence ID" value="NZ_JBHSCJ010000003.1"/>
</dbReference>
<dbReference type="CDD" id="cd13603">
    <property type="entry name" value="PBP2_TRAP_Siap_TeaA_like"/>
    <property type="match status" value="1"/>
</dbReference>
<evidence type="ECO:0000256" key="3">
    <source>
        <dbReference type="ARBA" id="ARBA00022448"/>
    </source>
</evidence>
<accession>A0ABS8DPU4</accession>
<keyword evidence="7" id="KW-1185">Reference proteome</keyword>
<organism evidence="6 7">
    <name type="scientific">Vreelandella malpeensis</name>
    <dbReference type="NCBI Taxonomy" id="1172368"/>
    <lineage>
        <taxon>Bacteria</taxon>
        <taxon>Pseudomonadati</taxon>
        <taxon>Pseudomonadota</taxon>
        <taxon>Gammaproteobacteria</taxon>
        <taxon>Oceanospirillales</taxon>
        <taxon>Halomonadaceae</taxon>
        <taxon>Vreelandella</taxon>
    </lineage>
</organism>
<feature type="chain" id="PRO_5045640300" evidence="5">
    <location>
        <begin position="23"/>
        <end position="323"/>
    </location>
</feature>
<comment type="similarity">
    <text evidence="2">Belongs to the bacterial solute-binding protein 7 family.</text>
</comment>
<keyword evidence="3" id="KW-0813">Transport</keyword>
<evidence type="ECO:0000256" key="5">
    <source>
        <dbReference type="SAM" id="SignalP"/>
    </source>
</evidence>
<dbReference type="Pfam" id="PF03480">
    <property type="entry name" value="DctP"/>
    <property type="match status" value="1"/>
</dbReference>
<protein>
    <submittedName>
        <fullName evidence="6">TRAP transporter substrate-binding protein</fullName>
    </submittedName>
</protein>
<evidence type="ECO:0000313" key="7">
    <source>
        <dbReference type="Proteomes" id="UP001319882"/>
    </source>
</evidence>
<dbReference type="PIRSF" id="PIRSF006470">
    <property type="entry name" value="DctB"/>
    <property type="match status" value="1"/>
</dbReference>
<dbReference type="NCBIfam" id="NF037995">
    <property type="entry name" value="TRAP_S1"/>
    <property type="match status" value="1"/>
</dbReference>
<dbReference type="InterPro" id="IPR018389">
    <property type="entry name" value="DctP_fam"/>
</dbReference>
<evidence type="ECO:0000313" key="6">
    <source>
        <dbReference type="EMBL" id="MCB8888294.1"/>
    </source>
</evidence>
<dbReference type="Proteomes" id="UP001319882">
    <property type="component" value="Unassembled WGS sequence"/>
</dbReference>
<name>A0ABS8DPU4_9GAMM</name>
<dbReference type="PANTHER" id="PTHR33376">
    <property type="match status" value="1"/>
</dbReference>
<comment type="caution">
    <text evidence="6">The sequence shown here is derived from an EMBL/GenBank/DDBJ whole genome shotgun (WGS) entry which is preliminary data.</text>
</comment>
<dbReference type="NCBIfam" id="TIGR00787">
    <property type="entry name" value="dctP"/>
    <property type="match status" value="1"/>
</dbReference>